<dbReference type="OrthoDB" id="9785847at2"/>
<evidence type="ECO:0000313" key="4">
    <source>
        <dbReference type="Proteomes" id="UP000265768"/>
    </source>
</evidence>
<keyword evidence="4" id="KW-1185">Reference proteome</keyword>
<dbReference type="Gene3D" id="3.40.50.1820">
    <property type="entry name" value="alpha/beta hydrolase"/>
    <property type="match status" value="1"/>
</dbReference>
<evidence type="ECO:0000256" key="1">
    <source>
        <dbReference type="ARBA" id="ARBA00022801"/>
    </source>
</evidence>
<comment type="caution">
    <text evidence="3">The sequence shown here is derived from an EMBL/GenBank/DDBJ whole genome shotgun (WGS) entry which is preliminary data.</text>
</comment>
<protein>
    <submittedName>
        <fullName evidence="3">Alpha/beta fold hydrolase</fullName>
    </submittedName>
</protein>
<evidence type="ECO:0000259" key="2">
    <source>
        <dbReference type="Pfam" id="PF00561"/>
    </source>
</evidence>
<feature type="domain" description="AB hydrolase-1" evidence="2">
    <location>
        <begin position="13"/>
        <end position="237"/>
    </location>
</feature>
<dbReference type="EMBL" id="QZEY01000015">
    <property type="protein sequence ID" value="RJL24522.1"/>
    <property type="molecule type" value="Genomic_DNA"/>
</dbReference>
<dbReference type="PANTHER" id="PTHR43798:SF31">
    <property type="entry name" value="AB HYDROLASE SUPERFAMILY PROTEIN YCLE"/>
    <property type="match status" value="1"/>
</dbReference>
<dbReference type="RefSeq" id="WP_119929899.1">
    <property type="nucleotide sequence ID" value="NZ_QZEY01000015.1"/>
</dbReference>
<reference evidence="3 4" key="1">
    <citation type="submission" date="2018-09" db="EMBL/GenBank/DDBJ databases">
        <title>YIM 75507 draft genome.</title>
        <authorList>
            <person name="Tang S."/>
            <person name="Feng Y."/>
        </authorList>
    </citation>
    <scope>NUCLEOTIDE SEQUENCE [LARGE SCALE GENOMIC DNA]</scope>
    <source>
        <strain evidence="3 4">YIM 75507</strain>
    </source>
</reference>
<dbReference type="AlphaFoldDB" id="A0A3A4AYT2"/>
<keyword evidence="1 3" id="KW-0378">Hydrolase</keyword>
<dbReference type="SUPFAM" id="SSF53474">
    <property type="entry name" value="alpha/beta-Hydrolases"/>
    <property type="match status" value="1"/>
</dbReference>
<dbReference type="GO" id="GO:0016020">
    <property type="term" value="C:membrane"/>
    <property type="evidence" value="ECO:0007669"/>
    <property type="project" value="TreeGrafter"/>
</dbReference>
<dbReference type="InterPro" id="IPR029058">
    <property type="entry name" value="AB_hydrolase_fold"/>
</dbReference>
<dbReference type="GO" id="GO:0016787">
    <property type="term" value="F:hydrolase activity"/>
    <property type="evidence" value="ECO:0007669"/>
    <property type="project" value="UniProtKB-KW"/>
</dbReference>
<name>A0A3A4AYT2_9ACTN</name>
<sequence length="256" mass="26728">MQLYSRTVGSGTPVVLLHAFPLSSAMWLAQREGLAASCQVITPDLRGFGGSRLGDDEPSIDHMADDVAALLDAEGVPRAVVGGQSLGAHVALALAARHPAKVAGLILSGATAEPDPPEAREERERLAQAVLDKGSAVLLDEYLPRLLGRTTRQRRALVQGRVRGLVQAAPPGAVAWALRALAARPGYADVLRGLGVPVLVLTGDEDAATPEGAARELAGLASDGRLTVIEKAGQLSAVEQPELFNQAVEGFLKHIE</sequence>
<dbReference type="PANTHER" id="PTHR43798">
    <property type="entry name" value="MONOACYLGLYCEROL LIPASE"/>
    <property type="match status" value="1"/>
</dbReference>
<dbReference type="Proteomes" id="UP000265768">
    <property type="component" value="Unassembled WGS sequence"/>
</dbReference>
<dbReference type="InterPro" id="IPR050266">
    <property type="entry name" value="AB_hydrolase_sf"/>
</dbReference>
<organism evidence="3 4">
    <name type="scientific">Bailinhaonella thermotolerans</name>
    <dbReference type="NCBI Taxonomy" id="1070861"/>
    <lineage>
        <taxon>Bacteria</taxon>
        <taxon>Bacillati</taxon>
        <taxon>Actinomycetota</taxon>
        <taxon>Actinomycetes</taxon>
        <taxon>Streptosporangiales</taxon>
        <taxon>Streptosporangiaceae</taxon>
        <taxon>Bailinhaonella</taxon>
    </lineage>
</organism>
<gene>
    <name evidence="3" type="ORF">D5H75_29855</name>
</gene>
<dbReference type="InterPro" id="IPR000073">
    <property type="entry name" value="AB_hydrolase_1"/>
</dbReference>
<evidence type="ECO:0000313" key="3">
    <source>
        <dbReference type="EMBL" id="RJL24522.1"/>
    </source>
</evidence>
<proteinExistence type="predicted"/>
<dbReference type="Pfam" id="PF00561">
    <property type="entry name" value="Abhydrolase_1"/>
    <property type="match status" value="1"/>
</dbReference>
<accession>A0A3A4AYT2</accession>
<dbReference type="PRINTS" id="PR00111">
    <property type="entry name" value="ABHYDROLASE"/>
</dbReference>